<evidence type="ECO:0000259" key="1">
    <source>
        <dbReference type="Pfam" id="PF01841"/>
    </source>
</evidence>
<dbReference type="InterPro" id="IPR002931">
    <property type="entry name" value="Transglutaminase-like"/>
</dbReference>
<reference evidence="2" key="2">
    <citation type="submission" date="2019-03" db="EMBL/GenBank/DDBJ databases">
        <authorList>
            <person name="Chen S.-C."/>
            <person name="Wu S.-Y."/>
            <person name="Lai M.-C."/>
        </authorList>
    </citation>
    <scope>NUCLEOTIDE SEQUENCE</scope>
    <source>
        <strain evidence="2">ML15</strain>
    </source>
</reference>
<organism evidence="2 3">
    <name type="scientific">Methanofollis formosanus</name>
    <dbReference type="NCBI Taxonomy" id="299308"/>
    <lineage>
        <taxon>Archaea</taxon>
        <taxon>Methanobacteriati</taxon>
        <taxon>Methanobacteriota</taxon>
        <taxon>Stenosarchaea group</taxon>
        <taxon>Methanomicrobia</taxon>
        <taxon>Methanomicrobiales</taxon>
        <taxon>Methanomicrobiaceae</taxon>
        <taxon>Methanofollis</taxon>
    </lineage>
</organism>
<dbReference type="OrthoDB" id="148293at2157"/>
<dbReference type="RefSeq" id="WP_220681924.1">
    <property type="nucleotide sequence ID" value="NZ_CP037968.1"/>
</dbReference>
<protein>
    <recommendedName>
        <fullName evidence="1">Transglutaminase-like domain-containing protein</fullName>
    </recommendedName>
</protein>
<dbReference type="Proteomes" id="UP000826709">
    <property type="component" value="Chromosome"/>
</dbReference>
<name>A0A8G0ZYY6_9EURY</name>
<dbReference type="InterPro" id="IPR038765">
    <property type="entry name" value="Papain-like_cys_pep_sf"/>
</dbReference>
<accession>A0A8G0ZYY6</accession>
<reference evidence="2" key="1">
    <citation type="journal article" date="2005" name="Int. J. Syst. Evol. Microbiol.">
        <title>Methanofollis formosanus sp. nov., isolated from a fish pond.</title>
        <authorList>
            <person name="Wu S.Y."/>
            <person name="Chen S.C."/>
            <person name="Lai M.C."/>
        </authorList>
    </citation>
    <scope>NUCLEOTIDE SEQUENCE</scope>
    <source>
        <strain evidence="2">ML15</strain>
    </source>
</reference>
<evidence type="ECO:0000313" key="3">
    <source>
        <dbReference type="Proteomes" id="UP000826709"/>
    </source>
</evidence>
<feature type="domain" description="Transglutaminase-like" evidence="1">
    <location>
        <begin position="280"/>
        <end position="376"/>
    </location>
</feature>
<dbReference type="Gene3D" id="3.10.620.30">
    <property type="match status" value="1"/>
</dbReference>
<sequence length="435" mass="48347">MKSKNAVRILTLLLLTGAFIVPVMAEEKDVASLNTFEIPGCINGSPNWVGPQDLSEYSRYDPPFEVTEPSKETQKKLNPNVIFINTSDMPTDAKVSSEEVIFNSDGSYSVMRTQRDQNVENELKSTADVRFVNAQISWYWVQDSIVRNLITIHNSGSAPASGKVIVISTEDRIGYYNTFSNIPPSANETVLVAFKVPTANSVGRKPIALEVRVDPNDARTDYWSMPFDGIETYSNNVDHYPDPDGGTNLEASGLYHIPDGALSGESYGQIIEAATAGDDTTTPYDTASQIIPYVYGAMNYTLGYPEGHYTASDIWIKDHQYCGVCDEYATLFNSFTRGLGIPTRQYYMGMINSTGVPTAHGLAVIWDGGDWIHADPTWNVFDNPEVYTESGYSNITLSNMIHADDNRYTGSDDPFINDQLLHFWNDFEVIPIDNF</sequence>
<evidence type="ECO:0000313" key="2">
    <source>
        <dbReference type="EMBL" id="QYZ78185.1"/>
    </source>
</evidence>
<proteinExistence type="predicted"/>
<keyword evidence="3" id="KW-1185">Reference proteome</keyword>
<dbReference type="AlphaFoldDB" id="A0A8G0ZYY6"/>
<dbReference type="Pfam" id="PF01841">
    <property type="entry name" value="Transglut_core"/>
    <property type="match status" value="1"/>
</dbReference>
<dbReference type="KEGG" id="mfk:E2N92_01430"/>
<gene>
    <name evidence="2" type="ORF">E2N92_01430</name>
</gene>
<dbReference type="EMBL" id="CP037968">
    <property type="protein sequence ID" value="QYZ78185.1"/>
    <property type="molecule type" value="Genomic_DNA"/>
</dbReference>
<dbReference type="SUPFAM" id="SSF54001">
    <property type="entry name" value="Cysteine proteinases"/>
    <property type="match status" value="1"/>
</dbReference>